<accession>A0A0M6X0J7</accession>
<dbReference type="Proteomes" id="UP000049828">
    <property type="component" value="Unassembled WGS sequence"/>
</dbReference>
<keyword evidence="1" id="KW-0812">Transmembrane</keyword>
<dbReference type="EMBL" id="CVRS01000131">
    <property type="protein sequence ID" value="CRL43441.1"/>
    <property type="molecule type" value="Genomic_DNA"/>
</dbReference>
<sequence>MLKNIYDDTLKSDDIGAGRNNTKGIFMRTFFILLTFAVNILLSGYNNQQIYATTVVEKNNIEEQENTLYSGNRITSDYLEVSGGVNFWCENINGENHLKLEYIPQEDEFAYCKVECENGRVQSNIISKYSKVNYYLNADNQIEDEYADRITINYYDEEGTLLSWSVKYIYWDPIQETYYSSDIGI</sequence>
<dbReference type="AlphaFoldDB" id="A0A0M6X0J7"/>
<keyword evidence="1" id="KW-1133">Transmembrane helix</keyword>
<evidence type="ECO:0000256" key="1">
    <source>
        <dbReference type="SAM" id="Phobius"/>
    </source>
</evidence>
<proteinExistence type="predicted"/>
<reference evidence="3" key="1">
    <citation type="submission" date="2015-05" db="EMBL/GenBank/DDBJ databases">
        <authorList>
            <consortium name="Pathogen Informatics"/>
        </authorList>
    </citation>
    <scope>NUCLEOTIDE SEQUENCE [LARGE SCALE GENOMIC DNA]</scope>
    <source>
        <strain evidence="3">L1-83</strain>
    </source>
</reference>
<organism evidence="2 3">
    <name type="scientific">Roseburia inulinivorans</name>
    <dbReference type="NCBI Taxonomy" id="360807"/>
    <lineage>
        <taxon>Bacteria</taxon>
        <taxon>Bacillati</taxon>
        <taxon>Bacillota</taxon>
        <taxon>Clostridia</taxon>
        <taxon>Lachnospirales</taxon>
        <taxon>Lachnospiraceae</taxon>
        <taxon>Roseburia</taxon>
    </lineage>
</organism>
<gene>
    <name evidence="2" type="ORF">RIL183_10551</name>
</gene>
<name>A0A0M6X0J7_9FIRM</name>
<evidence type="ECO:0000313" key="2">
    <source>
        <dbReference type="EMBL" id="CRL43441.1"/>
    </source>
</evidence>
<feature type="transmembrane region" description="Helical" evidence="1">
    <location>
        <begin position="25"/>
        <end position="45"/>
    </location>
</feature>
<protein>
    <submittedName>
        <fullName evidence="2">Uncharacterized protein</fullName>
    </submittedName>
</protein>
<keyword evidence="1" id="KW-0472">Membrane</keyword>
<evidence type="ECO:0000313" key="3">
    <source>
        <dbReference type="Proteomes" id="UP000049828"/>
    </source>
</evidence>
<keyword evidence="3" id="KW-1185">Reference proteome</keyword>